<protein>
    <recommendedName>
        <fullName evidence="3">Autotransporter outer membrane beta-barrel domain-containing protein</fullName>
    </recommendedName>
</protein>
<comment type="caution">
    <text evidence="1">The sequence shown here is derived from an EMBL/GenBank/DDBJ whole genome shotgun (WGS) entry which is preliminary data.</text>
</comment>
<gene>
    <name evidence="1" type="ORF">GCM10022395_01260</name>
</gene>
<organism evidence="1 2">
    <name type="scientific">Snuella lapsa</name>
    <dbReference type="NCBI Taxonomy" id="870481"/>
    <lineage>
        <taxon>Bacteria</taxon>
        <taxon>Pseudomonadati</taxon>
        <taxon>Bacteroidota</taxon>
        <taxon>Flavobacteriia</taxon>
        <taxon>Flavobacteriales</taxon>
        <taxon>Flavobacteriaceae</taxon>
        <taxon>Snuella</taxon>
    </lineage>
</organism>
<proteinExistence type="predicted"/>
<sequence length="269" mass="30530">MSQTTYTVNGEPLLLKTEIKGALHLLSFRKNDQYRFFIKDKNDTITELIHPSSAGNTYKKTLELLTKGTNMSAKNVGFGRYSLKQFIRAYNSNGHKRYAYTGERVQAQSRIGIYSGITNHPFIDTPEQASSAFLGAIFEIYEKNSAARQSGYLSFEQALDNNHINYVSSQFALGYRFRFIKNNIGSTFLNLQMAHFTFSNRTFTQANGTDEHEKNTSFSVPLIFGLGSDIKLGNTSFITFNCNEIFAVFADYHNSFPLNFSFGYKFNLP</sequence>
<evidence type="ECO:0000313" key="2">
    <source>
        <dbReference type="Proteomes" id="UP001500954"/>
    </source>
</evidence>
<accession>A0ABP6WPU9</accession>
<dbReference type="Proteomes" id="UP001500954">
    <property type="component" value="Unassembled WGS sequence"/>
</dbReference>
<evidence type="ECO:0008006" key="3">
    <source>
        <dbReference type="Google" id="ProtNLM"/>
    </source>
</evidence>
<name>A0ABP6WPU9_9FLAO</name>
<dbReference type="EMBL" id="BAABCY010000006">
    <property type="protein sequence ID" value="GAA3553422.1"/>
    <property type="molecule type" value="Genomic_DNA"/>
</dbReference>
<reference evidence="2" key="1">
    <citation type="journal article" date="2019" name="Int. J. Syst. Evol. Microbiol.">
        <title>The Global Catalogue of Microorganisms (GCM) 10K type strain sequencing project: providing services to taxonomists for standard genome sequencing and annotation.</title>
        <authorList>
            <consortium name="The Broad Institute Genomics Platform"/>
            <consortium name="The Broad Institute Genome Sequencing Center for Infectious Disease"/>
            <person name="Wu L."/>
            <person name="Ma J."/>
        </authorList>
    </citation>
    <scope>NUCLEOTIDE SEQUENCE [LARGE SCALE GENOMIC DNA]</scope>
    <source>
        <strain evidence="2">JCM 17111</strain>
    </source>
</reference>
<keyword evidence="2" id="KW-1185">Reference proteome</keyword>
<evidence type="ECO:0000313" key="1">
    <source>
        <dbReference type="EMBL" id="GAA3553422.1"/>
    </source>
</evidence>